<dbReference type="GO" id="GO:0019898">
    <property type="term" value="C:extrinsic component of membrane"/>
    <property type="evidence" value="ECO:0007669"/>
    <property type="project" value="InterPro"/>
</dbReference>
<evidence type="ECO:0000256" key="4">
    <source>
        <dbReference type="ARBA" id="ARBA00022946"/>
    </source>
</evidence>
<reference evidence="8" key="1">
    <citation type="journal article" date="2015" name="BMC Plant Biol.">
        <title>NDH expression marks major transitions in plant evolution and reveals coordinate intracellular gene loss.</title>
        <authorList>
            <person name="Ruhlman T.A."/>
            <person name="Chang W.J."/>
            <person name="Chen J.J."/>
            <person name="Huang Y.T."/>
            <person name="Chan M.T."/>
            <person name="Zhang J."/>
            <person name="Liao D.C."/>
            <person name="Blazier J.C."/>
            <person name="Jin X."/>
            <person name="Shih M.C."/>
            <person name="Jansen R.K."/>
            <person name="Lin C.S."/>
        </authorList>
    </citation>
    <scope>NUCLEOTIDE SEQUENCE</scope>
</reference>
<comment type="subcellular location">
    <subcellularLocation>
        <location evidence="1">Plastid</location>
        <location evidence="1">Chloroplast thylakoid membrane</location>
        <topology evidence="1">Peripheral membrane protein</topology>
        <orientation evidence="1">Lumenal side</orientation>
    </subcellularLocation>
</comment>
<dbReference type="GO" id="GO:0005509">
    <property type="term" value="F:calcium ion binding"/>
    <property type="evidence" value="ECO:0007669"/>
    <property type="project" value="InterPro"/>
</dbReference>
<proteinExistence type="evidence at transcript level"/>
<dbReference type="SUPFAM" id="SSF101112">
    <property type="entry name" value="Oxygen-evolving enhancer protein 3"/>
    <property type="match status" value="1"/>
</dbReference>
<dbReference type="InterPro" id="IPR054099">
    <property type="entry name" value="PSII_PsbQ_pln"/>
</dbReference>
<evidence type="ECO:0000256" key="3">
    <source>
        <dbReference type="ARBA" id="ARBA00022640"/>
    </source>
</evidence>
<dbReference type="Pfam" id="PF05757">
    <property type="entry name" value="PsbQ"/>
    <property type="match status" value="1"/>
</dbReference>
<sequence>MAHHLASLNGISEALPAIAKLPRARNIQRKTKTVGFLGKNKNAESVEQQQQSHTTRRQLAIGLASSMALFGPFTNNAVSLADDNGYWLTTPIPVPFAKNNIANEKTGTRSFVKKGIYIANIGPEGSAYRIRKYAFDLLAMADLIGPDTLNYVRKYVRIKSTFMYFDFDKIISAANVNDKQPLTDLANRLFDNLEKLEDASKQKNLSDTQTHYQDTKKLLVEVMERMKPKGYGTAKLLQKV</sequence>
<dbReference type="FunFam" id="1.20.120.290:FF:000003">
    <property type="entry name" value="Photosynthetic NDH subunit of lumenal location 3, chloroplastic"/>
    <property type="match status" value="1"/>
</dbReference>
<dbReference type="InterPro" id="IPR023222">
    <property type="entry name" value="PsbQ-like_dom_sf"/>
</dbReference>
<evidence type="ECO:0000256" key="2">
    <source>
        <dbReference type="ARBA" id="ARBA00022528"/>
    </source>
</evidence>
<keyword evidence="2" id="KW-0150">Chloroplast</keyword>
<accession>A0A0F7GX13</accession>
<dbReference type="PANTHER" id="PTHR33399">
    <property type="entry name" value="OXYGEN-EVOLVING ENHANCER PROTEIN 3-1, CHLOROPLASTIC"/>
    <property type="match status" value="1"/>
</dbReference>
<keyword evidence="3" id="KW-0934">Plastid</keyword>
<organism evidence="8">
    <name type="scientific">Pelargonium citronellum</name>
    <dbReference type="NCBI Taxonomy" id="73188"/>
    <lineage>
        <taxon>Eukaryota</taxon>
        <taxon>Viridiplantae</taxon>
        <taxon>Streptophyta</taxon>
        <taxon>Embryophyta</taxon>
        <taxon>Tracheophyta</taxon>
        <taxon>Spermatophyta</taxon>
        <taxon>Magnoliopsida</taxon>
        <taxon>eudicotyledons</taxon>
        <taxon>Gunneridae</taxon>
        <taxon>Pentapetalae</taxon>
        <taxon>rosids</taxon>
        <taxon>malvids</taxon>
        <taxon>Geraniales</taxon>
        <taxon>Geraniaceae</taxon>
        <taxon>Pelargonium</taxon>
    </lineage>
</organism>
<evidence type="ECO:0000256" key="7">
    <source>
        <dbReference type="ARBA" id="ARBA00035649"/>
    </source>
</evidence>
<dbReference type="PANTHER" id="PTHR33399:SF2">
    <property type="entry name" value="PHOTOSYNTHETIC NDH SUBUNIT OF LUMENAL LOCATION 3, CHLOROPLASTIC"/>
    <property type="match status" value="1"/>
</dbReference>
<gene>
    <name evidence="8" type="primary">1</name>
    <name evidence="8" type="synonym">PQL2</name>
</gene>
<keyword evidence="4" id="KW-0809">Transit peptide</keyword>
<dbReference type="GO" id="GO:0009654">
    <property type="term" value="C:photosystem II oxygen evolving complex"/>
    <property type="evidence" value="ECO:0007669"/>
    <property type="project" value="InterPro"/>
</dbReference>
<protein>
    <submittedName>
        <fullName evidence="8">Photosynthetic NDH subcomplex L 3</fullName>
    </submittedName>
</protein>
<evidence type="ECO:0000256" key="5">
    <source>
        <dbReference type="ARBA" id="ARBA00023078"/>
    </source>
</evidence>
<keyword evidence="5" id="KW-0793">Thylakoid</keyword>
<evidence type="ECO:0000313" key="8">
    <source>
        <dbReference type="EMBL" id="AKG62206.1"/>
    </source>
</evidence>
<dbReference type="GO" id="GO:0009535">
    <property type="term" value="C:chloroplast thylakoid membrane"/>
    <property type="evidence" value="ECO:0007669"/>
    <property type="project" value="UniProtKB-SubCell"/>
</dbReference>
<keyword evidence="6" id="KW-0472">Membrane</keyword>
<dbReference type="EMBL" id="KM584106">
    <property type="protein sequence ID" value="AKG62206.1"/>
    <property type="molecule type" value="mRNA"/>
</dbReference>
<dbReference type="GO" id="GO:0009767">
    <property type="term" value="P:photosynthetic electron transport chain"/>
    <property type="evidence" value="ECO:0007669"/>
    <property type="project" value="TreeGrafter"/>
</dbReference>
<evidence type="ECO:0000256" key="6">
    <source>
        <dbReference type="ARBA" id="ARBA00023136"/>
    </source>
</evidence>
<comment type="similarity">
    <text evidence="7">Belongs to the PsbQ family.</text>
</comment>
<evidence type="ECO:0000256" key="1">
    <source>
        <dbReference type="ARBA" id="ARBA00004622"/>
    </source>
</evidence>
<dbReference type="AlphaFoldDB" id="A0A0F7GX13"/>
<name>A0A0F7GX13_9ROSI</name>
<dbReference type="Gene3D" id="1.20.120.290">
    <property type="entry name" value="Oxygen-evolving enhancer protein 3 (PsbQ), four-helix up-down bundle"/>
    <property type="match status" value="1"/>
</dbReference>
<dbReference type="InterPro" id="IPR008797">
    <property type="entry name" value="PSII_PsbQ"/>
</dbReference>